<dbReference type="Pfam" id="PF01755">
    <property type="entry name" value="Glyco_transf_25"/>
    <property type="match status" value="1"/>
</dbReference>
<keyword evidence="2" id="KW-0808">Transferase</keyword>
<dbReference type="CDD" id="cd06532">
    <property type="entry name" value="Glyco_transf_25"/>
    <property type="match status" value="1"/>
</dbReference>
<dbReference type="GO" id="GO:0016740">
    <property type="term" value="F:transferase activity"/>
    <property type="evidence" value="ECO:0007669"/>
    <property type="project" value="UniProtKB-KW"/>
</dbReference>
<evidence type="ECO:0000313" key="2">
    <source>
        <dbReference type="EMBL" id="TRL39412.1"/>
    </source>
</evidence>
<evidence type="ECO:0000313" key="3">
    <source>
        <dbReference type="Proteomes" id="UP000316801"/>
    </source>
</evidence>
<dbReference type="Proteomes" id="UP000316801">
    <property type="component" value="Unassembled WGS sequence"/>
</dbReference>
<feature type="domain" description="Glycosyl transferase family 25" evidence="1">
    <location>
        <begin position="8"/>
        <end position="118"/>
    </location>
</feature>
<dbReference type="EMBL" id="VJMG01000021">
    <property type="protein sequence ID" value="TRL39412.1"/>
    <property type="molecule type" value="Genomic_DNA"/>
</dbReference>
<dbReference type="RefSeq" id="WP_143124991.1">
    <property type="nucleotide sequence ID" value="NZ_VJMG01000021.1"/>
</dbReference>
<protein>
    <submittedName>
        <fullName evidence="2">Glycosyltransferase family 25 protein</fullName>
    </submittedName>
</protein>
<organism evidence="2 3">
    <name type="scientific">Rhizobium straminoryzae</name>
    <dbReference type="NCBI Taxonomy" id="1387186"/>
    <lineage>
        <taxon>Bacteria</taxon>
        <taxon>Pseudomonadati</taxon>
        <taxon>Pseudomonadota</taxon>
        <taxon>Alphaproteobacteria</taxon>
        <taxon>Hyphomicrobiales</taxon>
        <taxon>Rhizobiaceae</taxon>
        <taxon>Rhizobium/Agrobacterium group</taxon>
        <taxon>Rhizobium</taxon>
    </lineage>
</organism>
<sequence length="249" mass="27736">MAQQMELPVFLINIERAAARRRLIEQQAAELGITLERVAGVDGSLVPQADWADADVDLFRRRNGRPMMAGEYGCYQSHLNAFRQLADSGRPAALVIEDDVALSADLMQRALSILEVVPDDCVVKLVNHRTVAFRPLFTSARGDRVGFSRFGPQGSSACYLLTAKAAERLATGMRPQSLPLDSALERSWQHGVPIYTSEKNLIDFGALRNETLIASQADYRGLKLRGWKKMPTHLFRVGEALRRAAYTFF</sequence>
<dbReference type="AlphaFoldDB" id="A0A549TC12"/>
<dbReference type="InterPro" id="IPR002654">
    <property type="entry name" value="Glyco_trans_25"/>
</dbReference>
<proteinExistence type="predicted"/>
<gene>
    <name evidence="2" type="ORF">FNA46_09735</name>
</gene>
<evidence type="ECO:0000259" key="1">
    <source>
        <dbReference type="Pfam" id="PF01755"/>
    </source>
</evidence>
<name>A0A549TC12_9HYPH</name>
<accession>A0A549TC12</accession>
<reference evidence="2 3" key="1">
    <citation type="submission" date="2019-07" db="EMBL/GenBank/DDBJ databases">
        <title>Ln-dependent methylotrophs.</title>
        <authorList>
            <person name="Tani A."/>
        </authorList>
    </citation>
    <scope>NUCLEOTIDE SEQUENCE [LARGE SCALE GENOMIC DNA]</scope>
    <source>
        <strain evidence="2 3">SM12</strain>
    </source>
</reference>
<comment type="caution">
    <text evidence="2">The sequence shown here is derived from an EMBL/GenBank/DDBJ whole genome shotgun (WGS) entry which is preliminary data.</text>
</comment>
<keyword evidence="3" id="KW-1185">Reference proteome</keyword>